<keyword evidence="2" id="KW-0819">tRNA processing</keyword>
<dbReference type="EMBL" id="CAJPDQ010000003">
    <property type="protein sequence ID" value="CAF9906649.1"/>
    <property type="molecule type" value="Genomic_DNA"/>
</dbReference>
<feature type="compositionally biased region" description="Basic and acidic residues" evidence="4">
    <location>
        <begin position="741"/>
        <end position="759"/>
    </location>
</feature>
<gene>
    <name evidence="6" type="ORF">GOMPHAMPRED_004834</name>
</gene>
<dbReference type="InterPro" id="IPR011760">
    <property type="entry name" value="PsdUridine_synth_TruD_insert"/>
</dbReference>
<dbReference type="PROSITE" id="PS01268">
    <property type="entry name" value="UPF0024"/>
    <property type="match status" value="1"/>
</dbReference>
<feature type="compositionally biased region" description="Low complexity" evidence="4">
    <location>
        <begin position="787"/>
        <end position="797"/>
    </location>
</feature>
<keyword evidence="3" id="KW-0413">Isomerase</keyword>
<dbReference type="InterPro" id="IPR020119">
    <property type="entry name" value="PsdUridine_synth_TruD_CS"/>
</dbReference>
<evidence type="ECO:0000256" key="4">
    <source>
        <dbReference type="SAM" id="MobiDB-lite"/>
    </source>
</evidence>
<dbReference type="OrthoDB" id="447290at2759"/>
<comment type="similarity">
    <text evidence="1">Belongs to the pseudouridine synthase TruD family.</text>
</comment>
<protein>
    <recommendedName>
        <fullName evidence="5">TRUD domain-containing protein</fullName>
    </recommendedName>
</protein>
<name>A0A8H3EHH8_9LECA</name>
<accession>A0A8H3EHH8</accession>
<dbReference type="GO" id="GO:0003723">
    <property type="term" value="F:RNA binding"/>
    <property type="evidence" value="ECO:0007669"/>
    <property type="project" value="InterPro"/>
</dbReference>
<feature type="region of interest" description="Disordered" evidence="4">
    <location>
        <begin position="1"/>
        <end position="49"/>
    </location>
</feature>
<dbReference type="Proteomes" id="UP000664169">
    <property type="component" value="Unassembled WGS sequence"/>
</dbReference>
<feature type="region of interest" description="Disordered" evidence="4">
    <location>
        <begin position="118"/>
        <end position="158"/>
    </location>
</feature>
<dbReference type="InterPro" id="IPR020103">
    <property type="entry name" value="PsdUridine_synth_cat_dom_sf"/>
</dbReference>
<evidence type="ECO:0000256" key="2">
    <source>
        <dbReference type="ARBA" id="ARBA00022694"/>
    </source>
</evidence>
<dbReference type="SUPFAM" id="SSF55120">
    <property type="entry name" value="Pseudouridine synthase"/>
    <property type="match status" value="1"/>
</dbReference>
<comment type="caution">
    <text evidence="6">The sequence shown here is derived from an EMBL/GenBank/DDBJ whole genome shotgun (WGS) entry which is preliminary data.</text>
</comment>
<evidence type="ECO:0000313" key="6">
    <source>
        <dbReference type="EMBL" id="CAF9906649.1"/>
    </source>
</evidence>
<feature type="domain" description="TRUD" evidence="5">
    <location>
        <begin position="438"/>
        <end position="693"/>
    </location>
</feature>
<organism evidence="6 7">
    <name type="scientific">Gomphillus americanus</name>
    <dbReference type="NCBI Taxonomy" id="1940652"/>
    <lineage>
        <taxon>Eukaryota</taxon>
        <taxon>Fungi</taxon>
        <taxon>Dikarya</taxon>
        <taxon>Ascomycota</taxon>
        <taxon>Pezizomycotina</taxon>
        <taxon>Lecanoromycetes</taxon>
        <taxon>OSLEUM clade</taxon>
        <taxon>Ostropomycetidae</taxon>
        <taxon>Ostropales</taxon>
        <taxon>Graphidaceae</taxon>
        <taxon>Gomphilloideae</taxon>
        <taxon>Gomphillus</taxon>
    </lineage>
</organism>
<feature type="region of interest" description="Disordered" evidence="4">
    <location>
        <begin position="725"/>
        <end position="802"/>
    </location>
</feature>
<dbReference type="Gene3D" id="3.30.2350.20">
    <property type="entry name" value="TruD, catalytic domain"/>
    <property type="match status" value="2"/>
</dbReference>
<dbReference type="NCBIfam" id="TIGR00094">
    <property type="entry name" value="tRNA_TruD_broad"/>
    <property type="match status" value="1"/>
</dbReference>
<sequence length="849" mass="95310">MADNPDLEHPPRKRVKVHDSTAMTSPQLPSQGTMSESHDTKNSITEAEKEQATKELAVAIEAFVSDGAGFQGILKRRYHDFLVNEIMLDGKVVRLDNPEQLKPPPMFLVADGVDHEKKKGDISPATNGVAKGDDAVSGRDGSASGSTNADDCKAEDGMNGQVPEAADIKTKVSPELQFMYDLSGGGSEDPVRPRIEAYQNFEQLQKYFDMDGIKKLATLFHEISEGPYKDTKDYGFVDSLPIDNKDDRKTAHQVIRAIFLERILSNHQEGNIVRCTPAANAISRKGKSKYKHKKTAAQRPLGWNQLGGDYMHFTLYKENRDSGDILGFISSKLNMKGQKAFDVAGNKDRRAVTVQRVSAYRVKADRFMHLNDVIKQAHIGDCCYSQNKLQLGDLAGNEFLITLRDCTVREPDSNSTSRDPEYIKRYINQAMQNLRDKGFINYYGLQRFGTFAARTDLVGQYMLKEDYKAAVDTILDYSPAALQAAQDDNDNSTIASDDQKRAQAIHWFLTKSAPPHQILETLPRRFTAEYAIVSFLLKTKDQSTPYYRGALECIPRNLRSFYPHAYQSLIWNLAATHRWNLSPGKLLPGDLILTNQPTNSGDPYSTDPDPIYAPSPTTTEHVYALTQQDIVSNTYSIFDIVLPLPGHNVIYPTFMLPLYRTTMQTHGNLDPEKMQRNWRETSLPGSYRKLLGRPGQGWACKQIWYHEPDAKIALTDWERLETRRQEVEKQQQETAASVAKAGEEDTTKETQSAKEEEGITKQTQPGKEEAVEDESLSTARKEEEEQTTNTTKESQSTITLAENIPSGDRLGIILKFQLQSSTYATMALRELMKTGPVEYKPEFSGGRGL</sequence>
<dbReference type="PROSITE" id="PS50984">
    <property type="entry name" value="TRUD"/>
    <property type="match status" value="1"/>
</dbReference>
<dbReference type="PANTHER" id="PTHR13326">
    <property type="entry name" value="TRNA PSEUDOURIDINE SYNTHASE D"/>
    <property type="match status" value="1"/>
</dbReference>
<dbReference type="PANTHER" id="PTHR13326:SF21">
    <property type="entry name" value="PSEUDOURIDYLATE SYNTHASE PUS7L"/>
    <property type="match status" value="1"/>
</dbReference>
<feature type="compositionally biased region" description="Basic and acidic residues" evidence="4">
    <location>
        <begin position="1"/>
        <end position="10"/>
    </location>
</feature>
<dbReference type="CDD" id="cd02576">
    <property type="entry name" value="PseudoU_synth_ScPUS7"/>
    <property type="match status" value="1"/>
</dbReference>
<dbReference type="GO" id="GO:0009982">
    <property type="term" value="F:pseudouridine synthase activity"/>
    <property type="evidence" value="ECO:0007669"/>
    <property type="project" value="InterPro"/>
</dbReference>
<dbReference type="PIRSF" id="PIRSF037016">
    <property type="entry name" value="Pseudouridin_synth_euk_prd"/>
    <property type="match status" value="1"/>
</dbReference>
<reference evidence="6" key="1">
    <citation type="submission" date="2021-03" db="EMBL/GenBank/DDBJ databases">
        <authorList>
            <person name="Tagirdzhanova G."/>
        </authorList>
    </citation>
    <scope>NUCLEOTIDE SEQUENCE</scope>
</reference>
<evidence type="ECO:0000256" key="3">
    <source>
        <dbReference type="ARBA" id="ARBA00023235"/>
    </source>
</evidence>
<feature type="compositionally biased region" description="Polar residues" evidence="4">
    <location>
        <begin position="21"/>
        <end position="35"/>
    </location>
</feature>
<proteinExistence type="inferred from homology"/>
<keyword evidence="7" id="KW-1185">Reference proteome</keyword>
<evidence type="ECO:0000313" key="7">
    <source>
        <dbReference type="Proteomes" id="UP000664169"/>
    </source>
</evidence>
<evidence type="ECO:0000256" key="1">
    <source>
        <dbReference type="ARBA" id="ARBA00007953"/>
    </source>
</evidence>
<dbReference type="Pfam" id="PF01142">
    <property type="entry name" value="TruD"/>
    <property type="match status" value="1"/>
</dbReference>
<dbReference type="InterPro" id="IPR001656">
    <property type="entry name" value="PsdUridine_synth_TruD"/>
</dbReference>
<dbReference type="AlphaFoldDB" id="A0A8H3EHH8"/>
<feature type="compositionally biased region" description="Basic and acidic residues" evidence="4">
    <location>
        <begin position="36"/>
        <end position="49"/>
    </location>
</feature>
<dbReference type="InterPro" id="IPR042214">
    <property type="entry name" value="TruD_catalytic"/>
</dbReference>
<dbReference type="GO" id="GO:0008033">
    <property type="term" value="P:tRNA processing"/>
    <property type="evidence" value="ECO:0007669"/>
    <property type="project" value="UniProtKB-KW"/>
</dbReference>
<dbReference type="GO" id="GO:0001522">
    <property type="term" value="P:pseudouridine synthesis"/>
    <property type="evidence" value="ECO:0007669"/>
    <property type="project" value="InterPro"/>
</dbReference>
<dbReference type="GO" id="GO:0005634">
    <property type="term" value="C:nucleus"/>
    <property type="evidence" value="ECO:0007669"/>
    <property type="project" value="TreeGrafter"/>
</dbReference>
<evidence type="ECO:0000259" key="5">
    <source>
        <dbReference type="PROSITE" id="PS50984"/>
    </source>
</evidence>